<dbReference type="PANTHER" id="PTHR23416:SF23">
    <property type="entry name" value="ACETYLTRANSFERASE C18B11.09C-RELATED"/>
    <property type="match status" value="1"/>
</dbReference>
<dbReference type="Gene3D" id="2.160.10.10">
    <property type="entry name" value="Hexapeptide repeat proteins"/>
    <property type="match status" value="1"/>
</dbReference>
<dbReference type="CDD" id="cd06433">
    <property type="entry name" value="GT_2_WfgS_like"/>
    <property type="match status" value="1"/>
</dbReference>
<evidence type="ECO:0000313" key="5">
    <source>
        <dbReference type="Proteomes" id="UP000541425"/>
    </source>
</evidence>
<keyword evidence="2 4" id="KW-0808">Transferase</keyword>
<dbReference type="CDD" id="cd04647">
    <property type="entry name" value="LbH_MAT_like"/>
    <property type="match status" value="1"/>
</dbReference>
<evidence type="ECO:0000256" key="2">
    <source>
        <dbReference type="ARBA" id="ARBA00022679"/>
    </source>
</evidence>
<dbReference type="AlphaFoldDB" id="A0A7W5UDU8"/>
<feature type="domain" description="Glycosyltransferase 2-like" evidence="3">
    <location>
        <begin position="6"/>
        <end position="129"/>
    </location>
</feature>
<evidence type="ECO:0000256" key="1">
    <source>
        <dbReference type="ARBA" id="ARBA00007274"/>
    </source>
</evidence>
<evidence type="ECO:0000313" key="4">
    <source>
        <dbReference type="EMBL" id="MBB3702269.1"/>
    </source>
</evidence>
<dbReference type="Pfam" id="PF00132">
    <property type="entry name" value="Hexapep"/>
    <property type="match status" value="1"/>
</dbReference>
<dbReference type="GO" id="GO:0008374">
    <property type="term" value="F:O-acyltransferase activity"/>
    <property type="evidence" value="ECO:0007669"/>
    <property type="project" value="TreeGrafter"/>
</dbReference>
<dbReference type="SUPFAM" id="SSF51161">
    <property type="entry name" value="Trimeric LpxA-like enzymes"/>
    <property type="match status" value="1"/>
</dbReference>
<sequence>MQHKISVITVVYNDVQGIRQTLESFFSQTCAEKELIVIDGGSQDGTADVVREYADRLAYWCSERDGGIYDAMNKGIAHVTGEWINVLNAGDVYANEATLQQVVDFMAEQGAAADVIYGDSIAVGPDYDQLEKASTDVSLMNYYPIYRHGSSFIRTEVQQQFLYDLSQRARLGYALDWHMIYRVYKAGYRFQKINIPIERYLVEGASSNVYRNFYYNYKVTSEGRFNLRHFLVLAKSTVRYAFSRSWLYRYLKGFGTEVIVNDVLPHLPWRLRRAYLKLLGMRVGKGSFVMKRTYFMAPWHIEIGEGSHINRGCTLDARAGITIGNSVSISHQVNIMTGSHDVRSRRFEGVFEPITIADYAWLGIGCTILKGVHIGKGAVVCAGAVVTKDVPPYAIVGGVPARKIGERPQDLDYHCHWNEPFT</sequence>
<reference evidence="4 5" key="1">
    <citation type="submission" date="2020-08" db="EMBL/GenBank/DDBJ databases">
        <title>Genomic Encyclopedia of Type Strains, Phase IV (KMG-IV): sequencing the most valuable type-strain genomes for metagenomic binning, comparative biology and taxonomic classification.</title>
        <authorList>
            <person name="Goeker M."/>
        </authorList>
    </citation>
    <scope>NUCLEOTIDE SEQUENCE [LARGE SCALE GENOMIC DNA]</scope>
    <source>
        <strain evidence="4 5">DSM 22548</strain>
    </source>
</reference>
<dbReference type="InterPro" id="IPR001451">
    <property type="entry name" value="Hexapep"/>
</dbReference>
<dbReference type="Proteomes" id="UP000541425">
    <property type="component" value="Unassembled WGS sequence"/>
</dbReference>
<proteinExistence type="inferred from homology"/>
<name>A0A7W5UDU8_9BACT</name>
<dbReference type="RefSeq" id="WP_183694998.1">
    <property type="nucleotide sequence ID" value="NZ_JACICA010000002.1"/>
</dbReference>
<gene>
    <name evidence="4" type="ORF">FHS60_000722</name>
</gene>
<organism evidence="4 5">
    <name type="scientific">Alloprevotella rava</name>
    <dbReference type="NCBI Taxonomy" id="671218"/>
    <lineage>
        <taxon>Bacteria</taxon>
        <taxon>Pseudomonadati</taxon>
        <taxon>Bacteroidota</taxon>
        <taxon>Bacteroidia</taxon>
        <taxon>Bacteroidales</taxon>
        <taxon>Prevotellaceae</taxon>
        <taxon>Alloprevotella</taxon>
    </lineage>
</organism>
<dbReference type="InterPro" id="IPR051159">
    <property type="entry name" value="Hexapeptide_acetyltransf"/>
</dbReference>
<dbReference type="InterPro" id="IPR011004">
    <property type="entry name" value="Trimer_LpxA-like_sf"/>
</dbReference>
<comment type="similarity">
    <text evidence="1">Belongs to the transferase hexapeptide repeat family.</text>
</comment>
<dbReference type="InterPro" id="IPR001173">
    <property type="entry name" value="Glyco_trans_2-like"/>
</dbReference>
<evidence type="ECO:0000259" key="3">
    <source>
        <dbReference type="Pfam" id="PF00535"/>
    </source>
</evidence>
<dbReference type="SUPFAM" id="SSF53448">
    <property type="entry name" value="Nucleotide-diphospho-sugar transferases"/>
    <property type="match status" value="1"/>
</dbReference>
<dbReference type="Pfam" id="PF00535">
    <property type="entry name" value="Glycos_transf_2"/>
    <property type="match status" value="1"/>
</dbReference>
<comment type="caution">
    <text evidence="4">The sequence shown here is derived from an EMBL/GenBank/DDBJ whole genome shotgun (WGS) entry which is preliminary data.</text>
</comment>
<dbReference type="PANTHER" id="PTHR23416">
    <property type="entry name" value="SIALIC ACID SYNTHASE-RELATED"/>
    <property type="match status" value="1"/>
</dbReference>
<dbReference type="EMBL" id="JACICA010000002">
    <property type="protein sequence ID" value="MBB3702269.1"/>
    <property type="molecule type" value="Genomic_DNA"/>
</dbReference>
<dbReference type="Gene3D" id="3.90.550.10">
    <property type="entry name" value="Spore Coat Polysaccharide Biosynthesis Protein SpsA, Chain A"/>
    <property type="match status" value="1"/>
</dbReference>
<accession>A0A7W5UDU8</accession>
<dbReference type="GO" id="GO:0005829">
    <property type="term" value="C:cytosol"/>
    <property type="evidence" value="ECO:0007669"/>
    <property type="project" value="TreeGrafter"/>
</dbReference>
<protein>
    <submittedName>
        <fullName evidence="4">Acetyltransferase-like isoleucine patch superfamily enzyme</fullName>
    </submittedName>
</protein>
<dbReference type="InterPro" id="IPR029044">
    <property type="entry name" value="Nucleotide-diphossugar_trans"/>
</dbReference>